<dbReference type="GO" id="GO:0009103">
    <property type="term" value="P:lipopolysaccharide biosynthetic process"/>
    <property type="evidence" value="ECO:0007669"/>
    <property type="project" value="UniProtKB-ARBA"/>
</dbReference>
<dbReference type="InterPro" id="IPR038731">
    <property type="entry name" value="RgtA/B/C-like"/>
</dbReference>
<dbReference type="AlphaFoldDB" id="A0A518B1G4"/>
<dbReference type="GO" id="GO:0016763">
    <property type="term" value="F:pentosyltransferase activity"/>
    <property type="evidence" value="ECO:0007669"/>
    <property type="project" value="TreeGrafter"/>
</dbReference>
<evidence type="ECO:0000313" key="11">
    <source>
        <dbReference type="Proteomes" id="UP000317093"/>
    </source>
</evidence>
<comment type="subcellular location">
    <subcellularLocation>
        <location evidence="1">Cell membrane</location>
        <topology evidence="1">Multi-pass membrane protein</topology>
    </subcellularLocation>
</comment>
<keyword evidence="3" id="KW-0328">Glycosyltransferase</keyword>
<evidence type="ECO:0000313" key="10">
    <source>
        <dbReference type="EMBL" id="QDU60821.1"/>
    </source>
</evidence>
<dbReference type="PANTHER" id="PTHR33908:SF11">
    <property type="entry name" value="MEMBRANE PROTEIN"/>
    <property type="match status" value="1"/>
</dbReference>
<feature type="transmembrane region" description="Helical" evidence="8">
    <location>
        <begin position="171"/>
        <end position="194"/>
    </location>
</feature>
<dbReference type="OrthoDB" id="176092at2"/>
<dbReference type="PANTHER" id="PTHR33908">
    <property type="entry name" value="MANNOSYLTRANSFERASE YKCB-RELATED"/>
    <property type="match status" value="1"/>
</dbReference>
<evidence type="ECO:0000256" key="5">
    <source>
        <dbReference type="ARBA" id="ARBA00022692"/>
    </source>
</evidence>
<sequence>MSSTWRRRSILAAIVVVGVVDRWPVVATEQTHLDEEYSIRQHDTGSLRVMLSEWYGHPFINVIGYASSRLFWPIAGEYALWAARFPNFLAGLLTILVVFRLIHRRVGPEAALFGALMIAILPQHVLWSGSMRGYAPLMLFAVLASDYLFVATESGRARDWVGYSAAATCEIWTHPVSGVLLIGHFVYLGIVSLWNRNRRLFAGGLIAFSVAGILGVAFWVTPLFLIDNQLAQWIRGDGSPRMEDFFFNTLYWAVRKNLSPPLCWHAESSYFVALVAICVLGSLRGAIRDRLYQMVVVLSVVSWLVLEINPPGLFDPRYVLFLLPLHVVFVAVCLGYLPIFRGEYRCSRLGDVLFGTLGAVAAVQLLAMGLVPWSGGEGPSHAVASWLIRGIPWSAIAGIFLACWWPVSSRRIGMMTVPLGLALLMTLLMALDKLATTDTVYAGIGLLIVAELIHSRDLWPSVLKRRCVL</sequence>
<keyword evidence="2" id="KW-1003">Cell membrane</keyword>
<evidence type="ECO:0000259" key="9">
    <source>
        <dbReference type="Pfam" id="PF13231"/>
    </source>
</evidence>
<dbReference type="Pfam" id="PF13231">
    <property type="entry name" value="PMT_2"/>
    <property type="match status" value="1"/>
</dbReference>
<name>A0A518B1G4_9BACT</name>
<gene>
    <name evidence="10" type="ORF">Pan216_16730</name>
</gene>
<keyword evidence="11" id="KW-1185">Reference proteome</keyword>
<dbReference type="KEGG" id="knv:Pan216_16730"/>
<evidence type="ECO:0000256" key="8">
    <source>
        <dbReference type="SAM" id="Phobius"/>
    </source>
</evidence>
<dbReference type="GO" id="GO:0005886">
    <property type="term" value="C:plasma membrane"/>
    <property type="evidence" value="ECO:0007669"/>
    <property type="project" value="UniProtKB-SubCell"/>
</dbReference>
<evidence type="ECO:0000256" key="7">
    <source>
        <dbReference type="ARBA" id="ARBA00023136"/>
    </source>
</evidence>
<reference evidence="10 11" key="1">
    <citation type="submission" date="2019-02" db="EMBL/GenBank/DDBJ databases">
        <title>Deep-cultivation of Planctomycetes and their phenomic and genomic characterization uncovers novel biology.</title>
        <authorList>
            <person name="Wiegand S."/>
            <person name="Jogler M."/>
            <person name="Boedeker C."/>
            <person name="Pinto D."/>
            <person name="Vollmers J."/>
            <person name="Rivas-Marin E."/>
            <person name="Kohn T."/>
            <person name="Peeters S.H."/>
            <person name="Heuer A."/>
            <person name="Rast P."/>
            <person name="Oberbeckmann S."/>
            <person name="Bunk B."/>
            <person name="Jeske O."/>
            <person name="Meyerdierks A."/>
            <person name="Storesund J.E."/>
            <person name="Kallscheuer N."/>
            <person name="Luecker S."/>
            <person name="Lage O.M."/>
            <person name="Pohl T."/>
            <person name="Merkel B.J."/>
            <person name="Hornburger P."/>
            <person name="Mueller R.-W."/>
            <person name="Bruemmer F."/>
            <person name="Labrenz M."/>
            <person name="Spormann A.M."/>
            <person name="Op den Camp H."/>
            <person name="Overmann J."/>
            <person name="Amann R."/>
            <person name="Jetten M.S.M."/>
            <person name="Mascher T."/>
            <person name="Medema M.H."/>
            <person name="Devos D.P."/>
            <person name="Kaster A.-K."/>
            <person name="Ovreas L."/>
            <person name="Rohde M."/>
            <person name="Galperin M.Y."/>
            <person name="Jogler C."/>
        </authorList>
    </citation>
    <scope>NUCLEOTIDE SEQUENCE [LARGE SCALE GENOMIC DNA]</scope>
    <source>
        <strain evidence="10 11">Pan216</strain>
    </source>
</reference>
<dbReference type="InterPro" id="IPR050297">
    <property type="entry name" value="LipidA_mod_glycosyltrf_83"/>
</dbReference>
<feature type="transmembrane region" description="Helical" evidence="8">
    <location>
        <begin position="200"/>
        <end position="226"/>
    </location>
</feature>
<evidence type="ECO:0000256" key="3">
    <source>
        <dbReference type="ARBA" id="ARBA00022676"/>
    </source>
</evidence>
<feature type="transmembrane region" description="Helical" evidence="8">
    <location>
        <begin position="318"/>
        <end position="340"/>
    </location>
</feature>
<organism evidence="10 11">
    <name type="scientific">Kolteria novifilia</name>
    <dbReference type="NCBI Taxonomy" id="2527975"/>
    <lineage>
        <taxon>Bacteria</taxon>
        <taxon>Pseudomonadati</taxon>
        <taxon>Planctomycetota</taxon>
        <taxon>Planctomycetia</taxon>
        <taxon>Kolteriales</taxon>
        <taxon>Kolteriaceae</taxon>
        <taxon>Kolteria</taxon>
    </lineage>
</organism>
<keyword evidence="5 8" id="KW-0812">Transmembrane</keyword>
<dbReference type="Proteomes" id="UP000317093">
    <property type="component" value="Chromosome"/>
</dbReference>
<protein>
    <recommendedName>
        <fullName evidence="9">Glycosyltransferase RgtA/B/C/D-like domain-containing protein</fullName>
    </recommendedName>
</protein>
<keyword evidence="7 8" id="KW-0472">Membrane</keyword>
<feature type="transmembrane region" description="Helical" evidence="8">
    <location>
        <begin position="352"/>
        <end position="374"/>
    </location>
</feature>
<dbReference type="EMBL" id="CP036279">
    <property type="protein sequence ID" value="QDU60821.1"/>
    <property type="molecule type" value="Genomic_DNA"/>
</dbReference>
<dbReference type="RefSeq" id="WP_145257259.1">
    <property type="nucleotide sequence ID" value="NZ_CP036279.1"/>
</dbReference>
<keyword evidence="4" id="KW-0808">Transferase</keyword>
<evidence type="ECO:0000256" key="2">
    <source>
        <dbReference type="ARBA" id="ARBA00022475"/>
    </source>
</evidence>
<feature type="domain" description="Glycosyltransferase RgtA/B/C/D-like" evidence="9">
    <location>
        <begin position="69"/>
        <end position="210"/>
    </location>
</feature>
<feature type="transmembrane region" description="Helical" evidence="8">
    <location>
        <begin position="110"/>
        <end position="127"/>
    </location>
</feature>
<proteinExistence type="predicted"/>
<evidence type="ECO:0000256" key="6">
    <source>
        <dbReference type="ARBA" id="ARBA00022989"/>
    </source>
</evidence>
<keyword evidence="6 8" id="KW-1133">Transmembrane helix</keyword>
<feature type="transmembrane region" description="Helical" evidence="8">
    <location>
        <begin position="290"/>
        <end position="306"/>
    </location>
</feature>
<feature type="transmembrane region" description="Helical" evidence="8">
    <location>
        <begin position="386"/>
        <end position="405"/>
    </location>
</feature>
<feature type="transmembrane region" description="Helical" evidence="8">
    <location>
        <begin position="412"/>
        <end position="431"/>
    </location>
</feature>
<evidence type="ECO:0000256" key="4">
    <source>
        <dbReference type="ARBA" id="ARBA00022679"/>
    </source>
</evidence>
<accession>A0A518B1G4</accession>
<feature type="transmembrane region" description="Helical" evidence="8">
    <location>
        <begin position="78"/>
        <end position="98"/>
    </location>
</feature>
<evidence type="ECO:0000256" key="1">
    <source>
        <dbReference type="ARBA" id="ARBA00004651"/>
    </source>
</evidence>